<protein>
    <submittedName>
        <fullName evidence="1">Uncharacterized protein</fullName>
    </submittedName>
</protein>
<organism evidence="1 2">
    <name type="scientific">Rhizopus delemar</name>
    <dbReference type="NCBI Taxonomy" id="936053"/>
    <lineage>
        <taxon>Eukaryota</taxon>
        <taxon>Fungi</taxon>
        <taxon>Fungi incertae sedis</taxon>
        <taxon>Mucoromycota</taxon>
        <taxon>Mucoromycotina</taxon>
        <taxon>Mucoromycetes</taxon>
        <taxon>Mucorales</taxon>
        <taxon>Mucorineae</taxon>
        <taxon>Rhizopodaceae</taxon>
        <taxon>Rhizopus</taxon>
    </lineage>
</organism>
<sequence>MVLDNGTKNSSTATKKVAYKWHSHGSITVNQKSVAEDSNKRKQLDGNHDQLTVKKGKKHYNFTPQMKPSTSTHKLRISDEDQTQLSPLYAIKINDMLVRKVPILKTLGVLVKKLPRLVPNPRWSLRWPLDLPLSSCLLHNPPISGRMSNVIPSSLPHWYTLSDVAIWHPSNNQLVVRTTTSTRTRAVIRELSPSSGQADANIRFDWYIKVSQDPPSMPASTTVPVAPIPPGELRRSWHPVLAGSRRLLRPPYRVAPGLRLPVSSWKEFWNFDFPSSAFISWWRLLHDSLPVASTLH</sequence>
<dbReference type="AlphaFoldDB" id="A0A9P6ZEU8"/>
<accession>A0A9P6ZEU8</accession>
<dbReference type="Proteomes" id="UP000740926">
    <property type="component" value="Unassembled WGS sequence"/>
</dbReference>
<name>A0A9P6ZEU8_9FUNG</name>
<keyword evidence="2" id="KW-1185">Reference proteome</keyword>
<gene>
    <name evidence="1" type="ORF">G6F50_000014</name>
</gene>
<proteinExistence type="predicted"/>
<dbReference type="EMBL" id="JAANIU010000001">
    <property type="protein sequence ID" value="KAG1576651.1"/>
    <property type="molecule type" value="Genomic_DNA"/>
</dbReference>
<comment type="caution">
    <text evidence="1">The sequence shown here is derived from an EMBL/GenBank/DDBJ whole genome shotgun (WGS) entry which is preliminary data.</text>
</comment>
<evidence type="ECO:0000313" key="2">
    <source>
        <dbReference type="Proteomes" id="UP000740926"/>
    </source>
</evidence>
<reference evidence="1 2" key="1">
    <citation type="journal article" date="2020" name="Microb. Genom.">
        <title>Genetic diversity of clinical and environmental Mucorales isolates obtained from an investigation of mucormycosis cases among solid organ transplant recipients.</title>
        <authorList>
            <person name="Nguyen M.H."/>
            <person name="Kaul D."/>
            <person name="Muto C."/>
            <person name="Cheng S.J."/>
            <person name="Richter R.A."/>
            <person name="Bruno V.M."/>
            <person name="Liu G."/>
            <person name="Beyhan S."/>
            <person name="Sundermann A.J."/>
            <person name="Mounaud S."/>
            <person name="Pasculle A.W."/>
            <person name="Nierman W.C."/>
            <person name="Driscoll E."/>
            <person name="Cumbie R."/>
            <person name="Clancy C.J."/>
            <person name="Dupont C.L."/>
        </authorList>
    </citation>
    <scope>NUCLEOTIDE SEQUENCE [LARGE SCALE GENOMIC DNA]</scope>
    <source>
        <strain evidence="1 2">GL24</strain>
    </source>
</reference>
<evidence type="ECO:0000313" key="1">
    <source>
        <dbReference type="EMBL" id="KAG1576651.1"/>
    </source>
</evidence>